<dbReference type="AlphaFoldDB" id="A0A1D9P3L3"/>
<dbReference type="CDD" id="cd03135">
    <property type="entry name" value="GATase1_DJ-1"/>
    <property type="match status" value="1"/>
</dbReference>
<dbReference type="Pfam" id="PF01965">
    <property type="entry name" value="DJ-1_PfpI"/>
    <property type="match status" value="1"/>
</dbReference>
<feature type="domain" description="DJ-1/PfpI" evidence="2">
    <location>
        <begin position="3"/>
        <end position="164"/>
    </location>
</feature>
<evidence type="ECO:0000313" key="4">
    <source>
        <dbReference type="Proteomes" id="UP000179284"/>
    </source>
</evidence>
<dbReference type="PANTHER" id="PTHR48094">
    <property type="entry name" value="PROTEIN/NUCLEIC ACID DEGLYCASE DJ-1-RELATED"/>
    <property type="match status" value="1"/>
</dbReference>
<gene>
    <name evidence="3" type="ORF">bhn_I2174</name>
</gene>
<dbReference type="EMBL" id="CP017831">
    <property type="protein sequence ID" value="AOZ97207.1"/>
    <property type="molecule type" value="Genomic_DNA"/>
</dbReference>
<dbReference type="InterPro" id="IPR050325">
    <property type="entry name" value="Prot/Nucl_acid_deglycase"/>
</dbReference>
<protein>
    <submittedName>
        <fullName evidence="3">DJ-1 family protein</fullName>
    </submittedName>
</protein>
<reference evidence="4" key="1">
    <citation type="submission" date="2016-10" db="EMBL/GenBank/DDBJ databases">
        <title>The complete genome sequence of the rumen bacterium Butyrivibrio hungatei MB2003.</title>
        <authorList>
            <person name="Palevich N."/>
            <person name="Kelly W.J."/>
            <person name="Leahy S.C."/>
            <person name="Altermann E."/>
            <person name="Rakonjac J."/>
            <person name="Attwood G.T."/>
        </authorList>
    </citation>
    <scope>NUCLEOTIDE SEQUENCE [LARGE SCALE GENOMIC DNA]</scope>
    <source>
        <strain evidence="4">MB2003</strain>
    </source>
</reference>
<dbReference type="InterPro" id="IPR029062">
    <property type="entry name" value="Class_I_gatase-like"/>
</dbReference>
<dbReference type="InterPro" id="IPR006287">
    <property type="entry name" value="DJ-1"/>
</dbReference>
<dbReference type="SUPFAM" id="SSF52317">
    <property type="entry name" value="Class I glutamine amidotransferase-like"/>
    <property type="match status" value="1"/>
</dbReference>
<dbReference type="FunFam" id="3.40.50.880:FF:000015">
    <property type="entry name" value="Protein DJ-1 homolog C"/>
    <property type="match status" value="1"/>
</dbReference>
<accession>A0A1D9P3L3</accession>
<keyword evidence="4" id="KW-1185">Reference proteome</keyword>
<proteinExistence type="predicted"/>
<dbReference type="InterPro" id="IPR002818">
    <property type="entry name" value="DJ-1/PfpI"/>
</dbReference>
<dbReference type="OrthoDB" id="9800516at2"/>
<evidence type="ECO:0000313" key="3">
    <source>
        <dbReference type="EMBL" id="AOZ97207.1"/>
    </source>
</evidence>
<dbReference type="KEGG" id="bhu:bhn_I2174"/>
<dbReference type="NCBIfam" id="TIGR01383">
    <property type="entry name" value="not_thiJ"/>
    <property type="match status" value="1"/>
</dbReference>
<dbReference type="PANTHER" id="PTHR48094:SF12">
    <property type="entry name" value="PARKINSON DISEASE PROTEIN 7 HOMOLOG"/>
    <property type="match status" value="1"/>
</dbReference>
<organism evidence="3 4">
    <name type="scientific">Butyrivibrio hungatei</name>
    <dbReference type="NCBI Taxonomy" id="185008"/>
    <lineage>
        <taxon>Bacteria</taxon>
        <taxon>Bacillati</taxon>
        <taxon>Bacillota</taxon>
        <taxon>Clostridia</taxon>
        <taxon>Lachnospirales</taxon>
        <taxon>Lachnospiraceae</taxon>
        <taxon>Butyrivibrio</taxon>
    </lineage>
</organism>
<dbReference type="RefSeq" id="WP_071176826.1">
    <property type="nucleotide sequence ID" value="NZ_CP017831.1"/>
</dbReference>
<evidence type="ECO:0000259" key="2">
    <source>
        <dbReference type="Pfam" id="PF01965"/>
    </source>
</evidence>
<dbReference type="GO" id="GO:0005737">
    <property type="term" value="C:cytoplasm"/>
    <property type="evidence" value="ECO:0007669"/>
    <property type="project" value="UniProtKB-ARBA"/>
</dbReference>
<evidence type="ECO:0000256" key="1">
    <source>
        <dbReference type="ARBA" id="ARBA00022737"/>
    </source>
</evidence>
<dbReference type="Proteomes" id="UP000179284">
    <property type="component" value="Chromosome I"/>
</dbReference>
<dbReference type="Gene3D" id="3.40.50.880">
    <property type="match status" value="1"/>
</dbReference>
<sequence length="183" mass="19324">MAKTVLFLANGFEEIEALTVVDLLRRQGIEITTASITDSVEVTGSHNITVKADTVLDKIDTGSFDMLILPGGQPGTTNLGNCKKLTDAIIKHNDAGKDLAAICAAPTVYGKLGLLQGKRACCYPECEEGLLGADVQTTEVTVDGNFITSRGMGTAIPFGLAIIERFCGKAAADDMAKKIVFNK</sequence>
<name>A0A1D9P3L3_9FIRM</name>
<keyword evidence="1" id="KW-0677">Repeat</keyword>